<protein>
    <submittedName>
        <fullName evidence="4">Phage integrase family protein</fullName>
    </submittedName>
</protein>
<organism evidence="4 5">
    <name type="scientific">Desulfobotulus alkaliphilus</name>
    <dbReference type="NCBI Taxonomy" id="622671"/>
    <lineage>
        <taxon>Bacteria</taxon>
        <taxon>Pseudomonadati</taxon>
        <taxon>Thermodesulfobacteriota</taxon>
        <taxon>Desulfobacteria</taxon>
        <taxon>Desulfobacterales</taxon>
        <taxon>Desulfobacteraceae</taxon>
        <taxon>Desulfobotulus</taxon>
    </lineage>
</organism>
<dbReference type="PROSITE" id="PS51898">
    <property type="entry name" value="TYR_RECOMBINASE"/>
    <property type="match status" value="1"/>
</dbReference>
<evidence type="ECO:0000256" key="1">
    <source>
        <dbReference type="ARBA" id="ARBA00023172"/>
    </source>
</evidence>
<dbReference type="GO" id="GO:0003677">
    <property type="term" value="F:DNA binding"/>
    <property type="evidence" value="ECO:0007669"/>
    <property type="project" value="InterPro"/>
</dbReference>
<keyword evidence="5" id="KW-1185">Reference proteome</keyword>
<sequence>MQTQEIGDNEPSDNFQEPDAAQQAKVEPIRRLRDIKAIKVLIKDSPRNAALFTLGINTPLMPNELLHLRVHQVRNLKPGDPVTIIDDKNDKAKTIPVNRISVLAIQALLETDSYEDEDFLFKSQRGNLVVPSLHRLVTKWCKSIGLPGNFGSHTLRKTWGFHQNHSYGVDISKLMKIFNHSSQKQTREYLCIEEPEETDIFLNEL</sequence>
<dbReference type="GO" id="GO:0006310">
    <property type="term" value="P:DNA recombination"/>
    <property type="evidence" value="ECO:0007669"/>
    <property type="project" value="UniProtKB-KW"/>
</dbReference>
<dbReference type="InterPro" id="IPR013762">
    <property type="entry name" value="Integrase-like_cat_sf"/>
</dbReference>
<evidence type="ECO:0000313" key="5">
    <source>
        <dbReference type="Proteomes" id="UP000318307"/>
    </source>
</evidence>
<dbReference type="InterPro" id="IPR002104">
    <property type="entry name" value="Integrase_catalytic"/>
</dbReference>
<reference evidence="4 5" key="1">
    <citation type="submission" date="2019-07" db="EMBL/GenBank/DDBJ databases">
        <title>Genome sequencing of 100 strains of the haloalkaliphilic chemolithoautotrophic sulfur-oxidizing bacterium Thioalkalivibrio.</title>
        <authorList>
            <person name="Muyzer G."/>
        </authorList>
    </citation>
    <scope>NUCLEOTIDE SEQUENCE [LARGE SCALE GENOMIC DNA]</scope>
    <source>
        <strain evidence="4 5">ASO4-4</strain>
    </source>
</reference>
<dbReference type="RefSeq" id="WP_144681337.1">
    <property type="nucleotide sequence ID" value="NZ_VLLC01000001.1"/>
</dbReference>
<evidence type="ECO:0000256" key="2">
    <source>
        <dbReference type="SAM" id="MobiDB-lite"/>
    </source>
</evidence>
<comment type="caution">
    <text evidence="4">The sequence shown here is derived from an EMBL/GenBank/DDBJ whole genome shotgun (WGS) entry which is preliminary data.</text>
</comment>
<dbReference type="PANTHER" id="PTHR30349">
    <property type="entry name" value="PHAGE INTEGRASE-RELATED"/>
    <property type="match status" value="1"/>
</dbReference>
<dbReference type="AlphaFoldDB" id="A0A562S9B5"/>
<dbReference type="PANTHER" id="PTHR30349:SF82">
    <property type="entry name" value="INTEGRASE_RECOMBINASE YOEC-RELATED"/>
    <property type="match status" value="1"/>
</dbReference>
<dbReference type="SUPFAM" id="SSF56349">
    <property type="entry name" value="DNA breaking-rejoining enzymes"/>
    <property type="match status" value="1"/>
</dbReference>
<accession>A0A562S9B5</accession>
<dbReference type="GO" id="GO:0015074">
    <property type="term" value="P:DNA integration"/>
    <property type="evidence" value="ECO:0007669"/>
    <property type="project" value="InterPro"/>
</dbReference>
<proteinExistence type="predicted"/>
<name>A0A562S9B5_9BACT</name>
<dbReference type="InterPro" id="IPR050090">
    <property type="entry name" value="Tyrosine_recombinase_XerCD"/>
</dbReference>
<dbReference type="EMBL" id="VLLC01000001">
    <property type="protein sequence ID" value="TWI77364.1"/>
    <property type="molecule type" value="Genomic_DNA"/>
</dbReference>
<feature type="region of interest" description="Disordered" evidence="2">
    <location>
        <begin position="1"/>
        <end position="26"/>
    </location>
</feature>
<evidence type="ECO:0000313" key="4">
    <source>
        <dbReference type="EMBL" id="TWI77364.1"/>
    </source>
</evidence>
<gene>
    <name evidence="4" type="ORF">LZ24_00173</name>
</gene>
<dbReference type="Pfam" id="PF00589">
    <property type="entry name" value="Phage_integrase"/>
    <property type="match status" value="1"/>
</dbReference>
<dbReference type="Gene3D" id="1.10.443.10">
    <property type="entry name" value="Intergrase catalytic core"/>
    <property type="match status" value="1"/>
</dbReference>
<keyword evidence="1" id="KW-0233">DNA recombination</keyword>
<dbReference type="OrthoDB" id="9788852at2"/>
<dbReference type="Proteomes" id="UP000318307">
    <property type="component" value="Unassembled WGS sequence"/>
</dbReference>
<feature type="domain" description="Tyr recombinase" evidence="3">
    <location>
        <begin position="24"/>
        <end position="202"/>
    </location>
</feature>
<dbReference type="InterPro" id="IPR011010">
    <property type="entry name" value="DNA_brk_join_enz"/>
</dbReference>
<evidence type="ECO:0000259" key="3">
    <source>
        <dbReference type="PROSITE" id="PS51898"/>
    </source>
</evidence>